<feature type="coiled-coil region" evidence="1">
    <location>
        <begin position="20"/>
        <end position="54"/>
    </location>
</feature>
<feature type="chain" id="PRO_5004276997" evidence="2">
    <location>
        <begin position="22"/>
        <end position="266"/>
    </location>
</feature>
<proteinExistence type="predicted"/>
<gene>
    <name evidence="3" type="ordered locus">Bd1789</name>
</gene>
<evidence type="ECO:0000313" key="3">
    <source>
        <dbReference type="EMBL" id="CAE79650.1"/>
    </source>
</evidence>
<feature type="signal peptide" evidence="2">
    <location>
        <begin position="1"/>
        <end position="21"/>
    </location>
</feature>
<dbReference type="EMBL" id="BX842650">
    <property type="protein sequence ID" value="CAE79650.1"/>
    <property type="molecule type" value="Genomic_DNA"/>
</dbReference>
<dbReference type="Proteomes" id="UP000008080">
    <property type="component" value="Chromosome"/>
</dbReference>
<organism evidence="3 4">
    <name type="scientific">Bdellovibrio bacteriovorus (strain ATCC 15356 / DSM 50701 / NCIMB 9529 / HD100)</name>
    <dbReference type="NCBI Taxonomy" id="264462"/>
    <lineage>
        <taxon>Bacteria</taxon>
        <taxon>Pseudomonadati</taxon>
        <taxon>Bdellovibrionota</taxon>
        <taxon>Bdellovibrionia</taxon>
        <taxon>Bdellovibrionales</taxon>
        <taxon>Pseudobdellovibrionaceae</taxon>
        <taxon>Bdellovibrio</taxon>
    </lineage>
</organism>
<dbReference type="AlphaFoldDB" id="Q6MM55"/>
<evidence type="ECO:0000256" key="2">
    <source>
        <dbReference type="SAM" id="SignalP"/>
    </source>
</evidence>
<accession>Q6MM55</accession>
<dbReference type="GeneID" id="93012763"/>
<reference evidence="3 4" key="1">
    <citation type="journal article" date="2004" name="Science">
        <title>A predator unmasked: life cycle of Bdellovibrio bacteriovorus from a genomic perspective.</title>
        <authorList>
            <person name="Rendulic S."/>
            <person name="Jagtap P."/>
            <person name="Rosinus A."/>
            <person name="Eppinger M."/>
            <person name="Baar C."/>
            <person name="Lanz C."/>
            <person name="Keller H."/>
            <person name="Lambert C."/>
            <person name="Evans K.J."/>
            <person name="Goesmann A."/>
            <person name="Meyer F."/>
            <person name="Sockett R.E."/>
            <person name="Schuster S.C."/>
        </authorList>
    </citation>
    <scope>NUCLEOTIDE SEQUENCE [LARGE SCALE GENOMIC DNA]</scope>
    <source>
        <strain evidence="4">ATCC 15356 / DSM 50701 / NCIMB 9529 / HD100</strain>
    </source>
</reference>
<keyword evidence="1" id="KW-0175">Coiled coil</keyword>
<keyword evidence="4" id="KW-1185">Reference proteome</keyword>
<dbReference type="STRING" id="264462.Bd1789"/>
<dbReference type="RefSeq" id="WP_011164252.1">
    <property type="nucleotide sequence ID" value="NC_005363.1"/>
</dbReference>
<evidence type="ECO:0000256" key="1">
    <source>
        <dbReference type="SAM" id="Coils"/>
    </source>
</evidence>
<protein>
    <submittedName>
        <fullName evidence="3">Uncharacterized protein</fullName>
    </submittedName>
</protein>
<dbReference type="KEGG" id="bba:Bd1789"/>
<evidence type="ECO:0000313" key="4">
    <source>
        <dbReference type="Proteomes" id="UP000008080"/>
    </source>
</evidence>
<dbReference type="HOGENOM" id="CLU_1044526_0_0_7"/>
<keyword evidence="2" id="KW-0732">Signal</keyword>
<sequence>MKRTITLSVTAVMISQSVALAQVDRTAEVADQAIAQAQQNISTLRVNLQSLDSALAETAATIEARDNSGGITNGITIAGAAVGLGLSALTYFTAHTGREGSGIGAMVGLATSLVATITSIVTGTGSAVLKEDIDTAAIDKQLEALEKEIAANSQGQSKETSALLIQLSASVSGMRSSLQAYQKDEDGTDRTKLMAHISQGLGTALLFYSATQRNASNKTILVGGLLLSAGNLTRIVAGMSDSQAEMVLKEIKSTRTSLRTAAMILE</sequence>
<name>Q6MM55_BDEBA</name>